<dbReference type="EMBL" id="LN609528">
    <property type="protein sequence ID" value="CEF61931.1"/>
    <property type="molecule type" value="Genomic_DNA"/>
</dbReference>
<dbReference type="Pfam" id="PF04083">
    <property type="entry name" value="Abhydro_lipase"/>
    <property type="match status" value="1"/>
</dbReference>
<dbReference type="AlphaFoldDB" id="A0A090KWX6"/>
<dbReference type="GO" id="GO:0016787">
    <property type="term" value="F:hydrolase activity"/>
    <property type="evidence" value="ECO:0007669"/>
    <property type="project" value="UniProtKB-KW"/>
</dbReference>
<dbReference type="GeneID" id="36374296"/>
<evidence type="ECO:0000313" key="11">
    <source>
        <dbReference type="EMBL" id="CEF61931.1"/>
    </source>
</evidence>
<keyword evidence="4" id="KW-0378">Hydrolase</keyword>
<dbReference type="InterPro" id="IPR006693">
    <property type="entry name" value="AB_hydrolase_lipase"/>
</dbReference>
<reference evidence="13" key="3">
    <citation type="submission" date="2020-12" db="UniProtKB">
        <authorList>
            <consortium name="WormBaseParasite"/>
        </authorList>
    </citation>
    <scope>IDENTIFICATION</scope>
</reference>
<feature type="chain" id="PRO_5015030177" evidence="9">
    <location>
        <begin position="18"/>
        <end position="566"/>
    </location>
</feature>
<evidence type="ECO:0000259" key="10">
    <source>
        <dbReference type="Pfam" id="PF04083"/>
    </source>
</evidence>
<evidence type="ECO:0000313" key="13">
    <source>
        <dbReference type="WBParaSite" id="SRAE_1000020700.1"/>
    </source>
</evidence>
<proteinExistence type="inferred from homology"/>
<reference evidence="12" key="1">
    <citation type="submission" date="2014-09" db="EMBL/GenBank/DDBJ databases">
        <authorList>
            <person name="Martin A.A."/>
        </authorList>
    </citation>
    <scope>NUCLEOTIDE SEQUENCE</scope>
    <source>
        <strain evidence="12">ED321</strain>
    </source>
</reference>
<dbReference type="STRING" id="34506.A0A090KWX6"/>
<dbReference type="Proteomes" id="UP000035682">
    <property type="component" value="Unplaced"/>
</dbReference>
<evidence type="ECO:0000256" key="1">
    <source>
        <dbReference type="ARBA" id="ARBA00004227"/>
    </source>
</evidence>
<keyword evidence="8" id="KW-0458">Lysosome</keyword>
<dbReference type="InterPro" id="IPR029058">
    <property type="entry name" value="AB_hydrolase_fold"/>
</dbReference>
<dbReference type="SUPFAM" id="SSF53474">
    <property type="entry name" value="alpha/beta-Hydrolases"/>
    <property type="match status" value="1"/>
</dbReference>
<dbReference type="CTD" id="36374296"/>
<dbReference type="Gene3D" id="3.40.50.1820">
    <property type="entry name" value="alpha/beta hydrolase"/>
    <property type="match status" value="1"/>
</dbReference>
<gene>
    <name evidence="11 13 14" type="ORF">SRAE_1000020700</name>
</gene>
<evidence type="ECO:0000256" key="4">
    <source>
        <dbReference type="ARBA" id="ARBA00022801"/>
    </source>
</evidence>
<dbReference type="PANTHER" id="PTHR11005">
    <property type="entry name" value="LYSOSOMAL ACID LIPASE-RELATED"/>
    <property type="match status" value="1"/>
</dbReference>
<protein>
    <submittedName>
        <fullName evidence="11 13">Lipase</fullName>
    </submittedName>
</protein>
<evidence type="ECO:0000256" key="7">
    <source>
        <dbReference type="ARBA" id="ARBA00023180"/>
    </source>
</evidence>
<keyword evidence="7" id="KW-0325">Glycoprotein</keyword>
<feature type="domain" description="Partial AB-hydrolase lipase" evidence="10">
    <location>
        <begin position="152"/>
        <end position="214"/>
    </location>
</feature>
<dbReference type="RefSeq" id="XP_024501133.1">
    <property type="nucleotide sequence ID" value="XM_024647012.1"/>
</dbReference>
<evidence type="ECO:0000256" key="3">
    <source>
        <dbReference type="ARBA" id="ARBA00022729"/>
    </source>
</evidence>
<evidence type="ECO:0000256" key="8">
    <source>
        <dbReference type="ARBA" id="ARBA00023228"/>
    </source>
</evidence>
<keyword evidence="12" id="KW-1185">Reference proteome</keyword>
<dbReference type="GO" id="GO:0016042">
    <property type="term" value="P:lipid catabolic process"/>
    <property type="evidence" value="ECO:0007669"/>
    <property type="project" value="UniProtKB-KW"/>
</dbReference>
<dbReference type="eggNOG" id="KOG2624">
    <property type="taxonomic scope" value="Eukaryota"/>
</dbReference>
<sequence>MFYFIFYIYFLLKLIYCGPIQFETTNFNIVNFFTPSPNKLSFPQIKKSATIPPLPLSVKHSFDNFPTLPPTFTLPTLAPLPETFNLNNIILPISTEKPNFPTLPSLPPTITFPTFIPPYQGNDIENTVTIKPINFDNMTSNYVGDPEADMTTPEIIKKWKYPVKIYKAITKDGYILTLHRIPRGRKEKNKIKNKPIVFLQHGLLCTSAVWVLNLPNQSLAFLLADAGFDVWLGNMRGNSYSKTHIKPNIPLNEYWDFTWDEMAKYDIPAMIDKVLNITGGKKLYYIGHSQGTLTMFTKLNENPNFGKKIEKFYALAPVGRMKNVKGLFASFGGDVYKQLEIMLLMFGDSEFLPNTGLSRLLTEIVCGLASDTPLCEKFLFHVSGPDSEQLNKTRIGIYLAHSPAGTSLRNILHYGQMVKFHKHQAFDYGNRIDNLKKYGLPIPKQYDVKNINIPMELYYSDYDWLATKEDVEEYLLKRLNKKYIDKAVLLKEYNHNDFLWGLNATKDIYLPIIKDIKKRHEVEFDLEEEKNIKEKTITTDTSIPTNKVEDNKDKTLTTFSLSNDKE</sequence>
<dbReference type="FunFam" id="3.40.50.1820:FF:000021">
    <property type="entry name" value="Lipase"/>
    <property type="match status" value="1"/>
</dbReference>
<dbReference type="WBParaSite" id="SRAE_1000020700.1">
    <property type="protein sequence ID" value="SRAE_1000020700.1"/>
    <property type="gene ID" value="WBGene00256801"/>
</dbReference>
<feature type="signal peptide" evidence="9">
    <location>
        <begin position="1"/>
        <end position="17"/>
    </location>
</feature>
<dbReference type="OMA" id="HGKNETS"/>
<keyword evidence="5" id="KW-0442">Lipid degradation</keyword>
<comment type="similarity">
    <text evidence="2">Belongs to the AB hydrolase superfamily. Lipase family.</text>
</comment>
<evidence type="ECO:0000313" key="12">
    <source>
        <dbReference type="Proteomes" id="UP000035682"/>
    </source>
</evidence>
<keyword evidence="6" id="KW-0443">Lipid metabolism</keyword>
<evidence type="ECO:0000256" key="2">
    <source>
        <dbReference type="ARBA" id="ARBA00010701"/>
    </source>
</evidence>
<dbReference type="OrthoDB" id="9974421at2759"/>
<name>A0A090KWX6_STRRB</name>
<evidence type="ECO:0000256" key="6">
    <source>
        <dbReference type="ARBA" id="ARBA00023098"/>
    </source>
</evidence>
<evidence type="ECO:0000256" key="5">
    <source>
        <dbReference type="ARBA" id="ARBA00022963"/>
    </source>
</evidence>
<comment type="subcellular location">
    <subcellularLocation>
        <location evidence="1">Lysosome lumen</location>
    </subcellularLocation>
</comment>
<reference evidence="11" key="2">
    <citation type="submission" date="2014-09" db="EMBL/GenBank/DDBJ databases">
        <authorList>
            <person name="Aslett A.Martin."/>
        </authorList>
    </citation>
    <scope>NUCLEOTIDE SEQUENCE</scope>
    <source>
        <strain evidence="11">ED321 Heterogonic</strain>
    </source>
</reference>
<dbReference type="GO" id="GO:0043202">
    <property type="term" value="C:lysosomal lumen"/>
    <property type="evidence" value="ECO:0007669"/>
    <property type="project" value="UniProtKB-SubCell"/>
</dbReference>
<evidence type="ECO:0000256" key="9">
    <source>
        <dbReference type="SAM" id="SignalP"/>
    </source>
</evidence>
<organism evidence="11">
    <name type="scientific">Strongyloides ratti</name>
    <name type="common">Parasitic roundworm</name>
    <dbReference type="NCBI Taxonomy" id="34506"/>
    <lineage>
        <taxon>Eukaryota</taxon>
        <taxon>Metazoa</taxon>
        <taxon>Ecdysozoa</taxon>
        <taxon>Nematoda</taxon>
        <taxon>Chromadorea</taxon>
        <taxon>Rhabditida</taxon>
        <taxon>Tylenchina</taxon>
        <taxon>Panagrolaimomorpha</taxon>
        <taxon>Strongyloidoidea</taxon>
        <taxon>Strongyloididae</taxon>
        <taxon>Strongyloides</taxon>
    </lineage>
</organism>
<evidence type="ECO:0000313" key="14">
    <source>
        <dbReference type="WormBase" id="SRAE_1000020700"/>
    </source>
</evidence>
<keyword evidence="3 9" id="KW-0732">Signal</keyword>
<dbReference type="WormBase" id="SRAE_1000020700">
    <property type="protein sequence ID" value="SRP11946"/>
    <property type="gene ID" value="WBGene00256801"/>
</dbReference>
<accession>A0A090KWX6</accession>